<evidence type="ECO:0000259" key="3">
    <source>
        <dbReference type="PROSITE" id="PS51272"/>
    </source>
</evidence>
<evidence type="ECO:0000313" key="4">
    <source>
        <dbReference type="EMBL" id="PZD92977.1"/>
    </source>
</evidence>
<evidence type="ECO:0000256" key="1">
    <source>
        <dbReference type="SAM" id="MobiDB-lite"/>
    </source>
</evidence>
<evidence type="ECO:0000256" key="2">
    <source>
        <dbReference type="SAM" id="SignalP"/>
    </source>
</evidence>
<dbReference type="OrthoDB" id="185675at2"/>
<evidence type="ECO:0000313" key="5">
    <source>
        <dbReference type="Proteomes" id="UP000249522"/>
    </source>
</evidence>
<feature type="chain" id="PRO_5038815789" description="SLH domain-containing protein" evidence="2">
    <location>
        <begin position="30"/>
        <end position="1003"/>
    </location>
</feature>
<dbReference type="InterPro" id="IPR001119">
    <property type="entry name" value="SLH_dom"/>
</dbReference>
<organism evidence="4 5">
    <name type="scientific">Paenibacillus sambharensis</name>
    <dbReference type="NCBI Taxonomy" id="1803190"/>
    <lineage>
        <taxon>Bacteria</taxon>
        <taxon>Bacillati</taxon>
        <taxon>Bacillota</taxon>
        <taxon>Bacilli</taxon>
        <taxon>Bacillales</taxon>
        <taxon>Paenibacillaceae</taxon>
        <taxon>Paenibacillus</taxon>
    </lineage>
</organism>
<feature type="region of interest" description="Disordered" evidence="1">
    <location>
        <begin position="237"/>
        <end position="284"/>
    </location>
</feature>
<feature type="compositionally biased region" description="Low complexity" evidence="1">
    <location>
        <begin position="245"/>
        <end position="261"/>
    </location>
</feature>
<dbReference type="Pfam" id="PF00395">
    <property type="entry name" value="SLH"/>
    <property type="match status" value="3"/>
</dbReference>
<protein>
    <recommendedName>
        <fullName evidence="3">SLH domain-containing protein</fullName>
    </recommendedName>
</protein>
<dbReference type="PANTHER" id="PTHR43308:SF5">
    <property type="entry name" value="S-LAYER PROTEIN _ PEPTIDOGLYCAN ENDO-BETA-N-ACETYLGLUCOSAMINIDASE"/>
    <property type="match status" value="1"/>
</dbReference>
<gene>
    <name evidence="4" type="ORF">DNH61_25605</name>
</gene>
<dbReference type="Gene3D" id="2.60.40.1080">
    <property type="match status" value="1"/>
</dbReference>
<feature type="domain" description="SLH" evidence="3">
    <location>
        <begin position="160"/>
        <end position="227"/>
    </location>
</feature>
<dbReference type="InterPro" id="IPR003343">
    <property type="entry name" value="Big_2"/>
</dbReference>
<dbReference type="SUPFAM" id="SSF49373">
    <property type="entry name" value="Invasin/intimin cell-adhesion fragments"/>
    <property type="match status" value="1"/>
</dbReference>
<dbReference type="PANTHER" id="PTHR43308">
    <property type="entry name" value="OUTER MEMBRANE PROTEIN ALPHA-RELATED"/>
    <property type="match status" value="1"/>
</dbReference>
<dbReference type="InterPro" id="IPR051465">
    <property type="entry name" value="Cell_Envelope_Struct_Comp"/>
</dbReference>
<sequence length="1003" mass="104638">MSQKQLRKTLSALLAFSLMVSMFSASVFGAAAPAGKPALSDINSSYAKEEIQALVDKGIINGFEDGTFKPGETVTRAQLAKILVLSLNLNEDQAAAASFKDVASKDWYAGYVGALVKSGITQGTSATAFSPNKTVSREELAVFFIRAFGLEETAGKAELTKDFADMASVSAWAKSSVSFAYKLGFIKGIQGKDGSLGFNPAGKADRQALARLAYEFVTNKDVYINKAAELVPVKQVEKPVEEKPTTQQPAPTGTTGSSPSGGSSGGNGTGGSNSGGGSKDNDPVVVVPEGRVISQPGVYAFGNLDGSLTISSRDVTLKNTTIAGNLTITADVGDGDVALDQVTVNGMTIVRGGGVNSIHVVNSVLATVVVNKSDGSIRLVLEDGTNVQQLEIQSGAILETTAGVGEIRDVTVTAGVPHNAAITFNGRFHNLNVYAQQVTINVAEGSSINDLNVLEEAIGTTFNLGAGSTVARLIASAVVSFAGQGTIGSAAVNVEGVDFGGLNTTPSVAADPSVTRVVYGPQELTLTAIGATKQIVLTGIKYDNSNRDVTSFAAWSSDDAAIAEVRGGVVKAVANGATIIRAQYGSYNVEIPVTVTVDAAGYPNITGVHVTNGTVNLQFSQELAGLALSDLSVTAVVYGEKTELENLQYSNGTITFTPVNSYGNTLYVTVAAAEDSTVLAGSQSGTFRLTGFGGYIKNVAGQDVAGLTIKFRKGLNAQSGPIVGEAVTDQYGNYFIYLQPGIYTGELGGEGTPYITTYLIGVAAGNVKNMDQNQTAIEVPKSGEVRIVLTWGKDPEDLDSHLIGPGVQSGQFHTWYGGRQYRYDGNLIADLDLDDVTSYGPETTTIRSLTPGTYKFYIHHYSGRSTIAASGAKIEVYQGSVSQPTVYEVPAGASERYWVVFEMTVHADGTITFTTINQLTDVDPAVSLTEGPDGTDFIEEPLYGDDDQNDYAPIEGVPGTMEPETPGAELAEPAGTTVGDTAFEQTGSEAVDNGQTVEAALQA</sequence>
<keyword evidence="2" id="KW-0732">Signal</keyword>
<dbReference type="PROSITE" id="PS51272">
    <property type="entry name" value="SLH"/>
    <property type="match status" value="3"/>
</dbReference>
<dbReference type="Proteomes" id="UP000249522">
    <property type="component" value="Unassembled WGS sequence"/>
</dbReference>
<name>A0A2W1LNI6_9BACL</name>
<dbReference type="SMART" id="SM00635">
    <property type="entry name" value="BID_2"/>
    <property type="match status" value="1"/>
</dbReference>
<dbReference type="AlphaFoldDB" id="A0A2W1LNI6"/>
<comment type="caution">
    <text evidence="4">The sequence shown here is derived from an EMBL/GenBank/DDBJ whole genome shotgun (WGS) entry which is preliminary data.</text>
</comment>
<reference evidence="4 5" key="1">
    <citation type="submission" date="2018-06" db="EMBL/GenBank/DDBJ databases">
        <title>Paenibacillus imtechensis sp. nov.</title>
        <authorList>
            <person name="Pinnaka A.K."/>
            <person name="Singh H."/>
            <person name="Kaur M."/>
        </authorList>
    </citation>
    <scope>NUCLEOTIDE SEQUENCE [LARGE SCALE GENOMIC DNA]</scope>
    <source>
        <strain evidence="4 5">SMB1</strain>
    </source>
</reference>
<proteinExistence type="predicted"/>
<feature type="signal peptide" evidence="2">
    <location>
        <begin position="1"/>
        <end position="29"/>
    </location>
</feature>
<dbReference type="Gene3D" id="2.60.120.380">
    <property type="match status" value="1"/>
</dbReference>
<dbReference type="RefSeq" id="WP_111149802.1">
    <property type="nucleotide sequence ID" value="NZ_QKRB01000062.1"/>
</dbReference>
<feature type="domain" description="SLH" evidence="3">
    <location>
        <begin position="98"/>
        <end position="158"/>
    </location>
</feature>
<dbReference type="EMBL" id="QKRB01000062">
    <property type="protein sequence ID" value="PZD92977.1"/>
    <property type="molecule type" value="Genomic_DNA"/>
</dbReference>
<feature type="domain" description="SLH" evidence="3">
    <location>
        <begin position="34"/>
        <end position="97"/>
    </location>
</feature>
<dbReference type="InterPro" id="IPR008964">
    <property type="entry name" value="Invasin/intimin_cell_adhesion"/>
</dbReference>
<accession>A0A2W1LNI6</accession>
<keyword evidence="5" id="KW-1185">Reference proteome</keyword>
<feature type="compositionally biased region" description="Gly residues" evidence="1">
    <location>
        <begin position="262"/>
        <end position="278"/>
    </location>
</feature>